<dbReference type="InterPro" id="IPR002109">
    <property type="entry name" value="Glutaredoxin"/>
</dbReference>
<dbReference type="SUPFAM" id="SSF52833">
    <property type="entry name" value="Thioredoxin-like"/>
    <property type="match status" value="1"/>
</dbReference>
<evidence type="ECO:0000256" key="4">
    <source>
        <dbReference type="ARBA" id="ARBA00023157"/>
    </source>
</evidence>
<evidence type="ECO:0000256" key="7">
    <source>
        <dbReference type="ARBA" id="ARBA00047960"/>
    </source>
</evidence>
<dbReference type="InterPro" id="IPR011899">
    <property type="entry name" value="Glutaredoxin_euk/vir"/>
</dbReference>
<dbReference type="PANTHER" id="PTHR45694">
    <property type="entry name" value="GLUTAREDOXIN 2"/>
    <property type="match status" value="1"/>
</dbReference>
<proteinExistence type="predicted"/>
<keyword evidence="3" id="KW-0249">Electron transport</keyword>
<dbReference type="GO" id="GO:0004602">
    <property type="term" value="F:glutathione peroxidase activity"/>
    <property type="evidence" value="ECO:0007669"/>
    <property type="project" value="UniProtKB-EC"/>
</dbReference>
<dbReference type="InterPro" id="IPR011767">
    <property type="entry name" value="GLR_AS"/>
</dbReference>
<dbReference type="PRINTS" id="PR00160">
    <property type="entry name" value="GLUTAREDOXIN"/>
</dbReference>
<keyword evidence="5" id="KW-0676">Redox-active center</keyword>
<dbReference type="EMBL" id="BTGC01000008">
    <property type="protein sequence ID" value="GMM53141.1"/>
    <property type="molecule type" value="Genomic_DNA"/>
</dbReference>
<dbReference type="InterPro" id="IPR014025">
    <property type="entry name" value="Glutaredoxin_subgr"/>
</dbReference>
<dbReference type="InterPro" id="IPR036249">
    <property type="entry name" value="Thioredoxin-like_sf"/>
</dbReference>
<evidence type="ECO:0000256" key="6">
    <source>
        <dbReference type="ARBA" id="ARBA00035808"/>
    </source>
</evidence>
<evidence type="ECO:0000256" key="1">
    <source>
        <dbReference type="ARBA" id="ARBA00000217"/>
    </source>
</evidence>
<evidence type="ECO:0000313" key="10">
    <source>
        <dbReference type="Proteomes" id="UP001362899"/>
    </source>
</evidence>
<dbReference type="Gene3D" id="3.40.30.10">
    <property type="entry name" value="Glutaredoxin"/>
    <property type="match status" value="1"/>
</dbReference>
<dbReference type="Pfam" id="PF00462">
    <property type="entry name" value="Glutaredoxin"/>
    <property type="match status" value="1"/>
</dbReference>
<feature type="domain" description="Glutaredoxin" evidence="8">
    <location>
        <begin position="20"/>
        <end position="82"/>
    </location>
</feature>
<evidence type="ECO:0000313" key="9">
    <source>
        <dbReference type="EMBL" id="GMM53141.1"/>
    </source>
</evidence>
<dbReference type="CDD" id="cd03419">
    <property type="entry name" value="GRX_GRXh_1_2_like"/>
    <property type="match status" value="1"/>
</dbReference>
<evidence type="ECO:0000256" key="2">
    <source>
        <dbReference type="ARBA" id="ARBA00022448"/>
    </source>
</evidence>
<keyword evidence="4" id="KW-1015">Disulfide bond</keyword>
<comment type="catalytic activity">
    <reaction evidence="7">
        <text>RX + glutathione = an S-substituted glutathione + a halide anion + H(+)</text>
        <dbReference type="Rhea" id="RHEA:16437"/>
        <dbReference type="ChEBI" id="CHEBI:15378"/>
        <dbReference type="ChEBI" id="CHEBI:16042"/>
        <dbReference type="ChEBI" id="CHEBI:17792"/>
        <dbReference type="ChEBI" id="CHEBI:57925"/>
        <dbReference type="ChEBI" id="CHEBI:90779"/>
        <dbReference type="EC" id="2.5.1.18"/>
    </reaction>
</comment>
<dbReference type="NCBIfam" id="TIGR02180">
    <property type="entry name" value="GRX_euk"/>
    <property type="match status" value="1"/>
</dbReference>
<reference evidence="9 10" key="1">
    <citation type="journal article" date="2023" name="Elife">
        <title>Identification of key yeast species and microbe-microbe interactions impacting larval growth of Drosophila in the wild.</title>
        <authorList>
            <person name="Mure A."/>
            <person name="Sugiura Y."/>
            <person name="Maeda R."/>
            <person name="Honda K."/>
            <person name="Sakurai N."/>
            <person name="Takahashi Y."/>
            <person name="Watada M."/>
            <person name="Katoh T."/>
            <person name="Gotoh A."/>
            <person name="Gotoh Y."/>
            <person name="Taniguchi I."/>
            <person name="Nakamura K."/>
            <person name="Hayashi T."/>
            <person name="Katayama T."/>
            <person name="Uemura T."/>
            <person name="Hattori Y."/>
        </authorList>
    </citation>
    <scope>NUCLEOTIDE SEQUENCE [LARGE SCALE GENOMIC DNA]</scope>
    <source>
        <strain evidence="9 10">SB-73</strain>
    </source>
</reference>
<dbReference type="GO" id="GO:0015038">
    <property type="term" value="F:glutathione disulfide oxidoreductase activity"/>
    <property type="evidence" value="ECO:0007669"/>
    <property type="project" value="TreeGrafter"/>
</dbReference>
<keyword evidence="2" id="KW-0813">Transport</keyword>
<dbReference type="PROSITE" id="PS00195">
    <property type="entry name" value="GLUTAREDOXIN_1"/>
    <property type="match status" value="1"/>
</dbReference>
<comment type="catalytic activity">
    <reaction evidence="1">
        <text>2 glutathione + H2O2 = glutathione disulfide + 2 H2O</text>
        <dbReference type="Rhea" id="RHEA:16833"/>
        <dbReference type="ChEBI" id="CHEBI:15377"/>
        <dbReference type="ChEBI" id="CHEBI:16240"/>
        <dbReference type="ChEBI" id="CHEBI:57925"/>
        <dbReference type="ChEBI" id="CHEBI:58297"/>
        <dbReference type="EC" id="1.11.1.9"/>
    </reaction>
</comment>
<accession>A0AAV5RRA1</accession>
<dbReference type="AlphaFoldDB" id="A0AAV5RRA1"/>
<protein>
    <submittedName>
        <fullName evidence="9">Dithiol glutaredoxin</fullName>
    </submittedName>
</protein>
<comment type="caution">
    <text evidence="9">The sequence shown here is derived from an EMBL/GenBank/DDBJ whole genome shotgun (WGS) entry which is preliminary data.</text>
</comment>
<dbReference type="GO" id="GO:0004364">
    <property type="term" value="F:glutathione transferase activity"/>
    <property type="evidence" value="ECO:0007669"/>
    <property type="project" value="UniProtKB-EC"/>
</dbReference>
<organism evidence="9 10">
    <name type="scientific">Starmerella bacillaris</name>
    <name type="common">Yeast</name>
    <name type="synonym">Candida zemplinina</name>
    <dbReference type="NCBI Taxonomy" id="1247836"/>
    <lineage>
        <taxon>Eukaryota</taxon>
        <taxon>Fungi</taxon>
        <taxon>Dikarya</taxon>
        <taxon>Ascomycota</taxon>
        <taxon>Saccharomycotina</taxon>
        <taxon>Dipodascomycetes</taxon>
        <taxon>Dipodascales</taxon>
        <taxon>Trichomonascaceae</taxon>
        <taxon>Starmerella</taxon>
    </lineage>
</organism>
<keyword evidence="10" id="KW-1185">Reference proteome</keyword>
<evidence type="ECO:0000259" key="8">
    <source>
        <dbReference type="Pfam" id="PF00462"/>
    </source>
</evidence>
<comment type="catalytic activity">
    <reaction evidence="6">
        <text>1-chloro-2,4-dinitrobenzene + glutathione = 2,4-dinitrophenyl-S-glutathione + chloride + H(+)</text>
        <dbReference type="Rhea" id="RHEA:51220"/>
        <dbReference type="ChEBI" id="CHEBI:15378"/>
        <dbReference type="ChEBI" id="CHEBI:17996"/>
        <dbReference type="ChEBI" id="CHEBI:34718"/>
        <dbReference type="ChEBI" id="CHEBI:57925"/>
        <dbReference type="ChEBI" id="CHEBI:133977"/>
        <dbReference type="EC" id="2.5.1.18"/>
    </reaction>
</comment>
<dbReference type="FunFam" id="3.40.30.10:FF:000026">
    <property type="entry name" value="Glutaredoxin 2"/>
    <property type="match status" value="1"/>
</dbReference>
<name>A0AAV5RRA1_STABA</name>
<dbReference type="GO" id="GO:0005737">
    <property type="term" value="C:cytoplasm"/>
    <property type="evidence" value="ECO:0007669"/>
    <property type="project" value="TreeGrafter"/>
</dbReference>
<evidence type="ECO:0000256" key="5">
    <source>
        <dbReference type="ARBA" id="ARBA00023284"/>
    </source>
</evidence>
<evidence type="ECO:0000256" key="3">
    <source>
        <dbReference type="ARBA" id="ARBA00022982"/>
    </source>
</evidence>
<dbReference type="GO" id="GO:0034599">
    <property type="term" value="P:cellular response to oxidative stress"/>
    <property type="evidence" value="ECO:0007669"/>
    <property type="project" value="TreeGrafter"/>
</dbReference>
<dbReference type="PROSITE" id="PS51354">
    <property type="entry name" value="GLUTAREDOXIN_2"/>
    <property type="match status" value="1"/>
</dbReference>
<dbReference type="Proteomes" id="UP001362899">
    <property type="component" value="Unassembled WGS sequence"/>
</dbReference>
<dbReference type="PANTHER" id="PTHR45694:SF26">
    <property type="entry name" value="GRX1P"/>
    <property type="match status" value="1"/>
</dbReference>
<sequence length="105" mass="11727">MPISEEKKQEIDNHIKNDHVFVASKTYCPYCHKAKAILAKYNTKANIIELDEVAEGSAIQDYLLDVTGQRTVPNIFINGEHIGGASDLETLDREGKLKDLLDGKK</sequence>
<gene>
    <name evidence="9" type="ORF">DASB73_041040</name>
</gene>